<dbReference type="RefSeq" id="WP_184090747.1">
    <property type="nucleotide sequence ID" value="NZ_JACIJF010000016.1"/>
</dbReference>
<feature type="signal peptide" evidence="2">
    <location>
        <begin position="1"/>
        <end position="20"/>
    </location>
</feature>
<evidence type="ECO:0000256" key="1">
    <source>
        <dbReference type="SAM" id="MobiDB-lite"/>
    </source>
</evidence>
<proteinExistence type="predicted"/>
<comment type="caution">
    <text evidence="3">The sequence shown here is derived from an EMBL/GenBank/DDBJ whole genome shotgun (WGS) entry which is preliminary data.</text>
</comment>
<name>A0A840YHH8_9SPHN</name>
<feature type="region of interest" description="Disordered" evidence="1">
    <location>
        <begin position="196"/>
        <end position="240"/>
    </location>
</feature>
<feature type="compositionally biased region" description="Polar residues" evidence="1">
    <location>
        <begin position="210"/>
        <end position="219"/>
    </location>
</feature>
<dbReference type="PROSITE" id="PS51257">
    <property type="entry name" value="PROKAR_LIPOPROTEIN"/>
    <property type="match status" value="1"/>
</dbReference>
<dbReference type="EMBL" id="JACIJF010000016">
    <property type="protein sequence ID" value="MBB5712354.1"/>
    <property type="molecule type" value="Genomic_DNA"/>
</dbReference>
<evidence type="ECO:0000313" key="4">
    <source>
        <dbReference type="Proteomes" id="UP000527143"/>
    </source>
</evidence>
<dbReference type="Pfam" id="PF09676">
    <property type="entry name" value="TraV"/>
    <property type="match status" value="1"/>
</dbReference>
<feature type="region of interest" description="Disordered" evidence="1">
    <location>
        <begin position="288"/>
        <end position="314"/>
    </location>
</feature>
<reference evidence="3 4" key="1">
    <citation type="submission" date="2020-08" db="EMBL/GenBank/DDBJ databases">
        <title>Genomic Encyclopedia of Type Strains, Phase IV (KMG-IV): sequencing the most valuable type-strain genomes for metagenomic binning, comparative biology and taxonomic classification.</title>
        <authorList>
            <person name="Goeker M."/>
        </authorList>
    </citation>
    <scope>NUCLEOTIDE SEQUENCE [LARGE SCALE GENOMIC DNA]</scope>
    <source>
        <strain evidence="3 4">DSM 26736</strain>
    </source>
</reference>
<keyword evidence="2" id="KW-0732">Signal</keyword>
<feature type="compositionally biased region" description="Low complexity" evidence="1">
    <location>
        <begin position="220"/>
        <end position="240"/>
    </location>
</feature>
<dbReference type="InterPro" id="IPR014118">
    <property type="entry name" value="T4SS_TraV"/>
</dbReference>
<evidence type="ECO:0000256" key="2">
    <source>
        <dbReference type="SAM" id="SignalP"/>
    </source>
</evidence>
<evidence type="ECO:0000313" key="3">
    <source>
        <dbReference type="EMBL" id="MBB5712354.1"/>
    </source>
</evidence>
<dbReference type="AlphaFoldDB" id="A0A840YHH8"/>
<organism evidence="3 4">
    <name type="scientific">Sphingomonas xinjiangensis</name>
    <dbReference type="NCBI Taxonomy" id="643568"/>
    <lineage>
        <taxon>Bacteria</taxon>
        <taxon>Pseudomonadati</taxon>
        <taxon>Pseudomonadota</taxon>
        <taxon>Alphaproteobacteria</taxon>
        <taxon>Sphingomonadales</taxon>
        <taxon>Sphingomonadaceae</taxon>
        <taxon>Sphingomonas</taxon>
    </lineage>
</organism>
<accession>A0A840YHH8</accession>
<feature type="chain" id="PRO_5033024162" evidence="2">
    <location>
        <begin position="21"/>
        <end position="314"/>
    </location>
</feature>
<keyword evidence="4" id="KW-1185">Reference proteome</keyword>
<dbReference type="Proteomes" id="UP000527143">
    <property type="component" value="Unassembled WGS sequence"/>
</dbReference>
<gene>
    <name evidence="3" type="ORF">FHT02_003613</name>
</gene>
<sequence length="314" mass="31615">MSRRLAAVALALVGVTSLSGCMSLGGNVKGNFACVAPDGTCAPSMSIDDRALAMIVGDAGDTTLSPAGPYSAPRQDGRGYQAVAANPARTGEKVLRIVFPSHIDGAGRLHDTRAIHAVVDNPNWQSASAAEAVAASPAEVAAHTGGDTLLAAVERVDPPVGTVDPDLPPAEAVEAARARAQDPVGAIRDDVARKLATAPRTKARSPVASLKTNAPTARVTSPARPLSTAATTTPATSSALSNRRVVAPLPARVGTIVPKNATEEGKAAIKSVNESAALQAASNTLETTARAGAKSAPLPTVRAPSFPGVSGADR</sequence>
<protein>
    <submittedName>
        <fullName evidence="3">Conjugal transfer pilus assembly protein TraV</fullName>
    </submittedName>
</protein>